<dbReference type="Pfam" id="PF00248">
    <property type="entry name" value="Aldo_ket_red"/>
    <property type="match status" value="1"/>
</dbReference>
<feature type="domain" description="NADP-dependent oxidoreductase" evidence="4">
    <location>
        <begin position="2"/>
        <end position="50"/>
    </location>
</feature>
<gene>
    <name evidence="5" type="ORF">T265_11925</name>
</gene>
<dbReference type="KEGG" id="ovi:T265_11925"/>
<keyword evidence="3" id="KW-0560">Oxidoreductase</keyword>
<evidence type="ECO:0000313" key="6">
    <source>
        <dbReference type="Proteomes" id="UP000054324"/>
    </source>
</evidence>
<dbReference type="OrthoDB" id="416253at2759"/>
<dbReference type="InterPro" id="IPR023210">
    <property type="entry name" value="NADP_OxRdtase_dom"/>
</dbReference>
<dbReference type="Gene3D" id="3.20.20.100">
    <property type="entry name" value="NADP-dependent oxidoreductase domain"/>
    <property type="match status" value="1"/>
</dbReference>
<dbReference type="EMBL" id="KL597277">
    <property type="protein sequence ID" value="KER19235.1"/>
    <property type="molecule type" value="Genomic_DNA"/>
</dbReference>
<dbReference type="AlphaFoldDB" id="A0A074Z7P1"/>
<evidence type="ECO:0000256" key="1">
    <source>
        <dbReference type="ARBA" id="ARBA00007905"/>
    </source>
</evidence>
<organism evidence="5 6">
    <name type="scientific">Opisthorchis viverrini</name>
    <name type="common">Southeast Asian liver fluke</name>
    <dbReference type="NCBI Taxonomy" id="6198"/>
    <lineage>
        <taxon>Eukaryota</taxon>
        <taxon>Metazoa</taxon>
        <taxon>Spiralia</taxon>
        <taxon>Lophotrochozoa</taxon>
        <taxon>Platyhelminthes</taxon>
        <taxon>Trematoda</taxon>
        <taxon>Digenea</taxon>
        <taxon>Opisthorchiida</taxon>
        <taxon>Opisthorchiata</taxon>
        <taxon>Opisthorchiidae</taxon>
        <taxon>Opisthorchis</taxon>
    </lineage>
</organism>
<keyword evidence="6" id="KW-1185">Reference proteome</keyword>
<keyword evidence="2" id="KW-0521">NADP</keyword>
<feature type="non-terminal residue" evidence="5">
    <location>
        <position position="1"/>
    </location>
</feature>
<proteinExistence type="inferred from homology"/>
<dbReference type="InterPro" id="IPR036812">
    <property type="entry name" value="NAD(P)_OxRdtase_dom_sf"/>
</dbReference>
<dbReference type="Proteomes" id="UP000054324">
    <property type="component" value="Unassembled WGS sequence"/>
</dbReference>
<evidence type="ECO:0000256" key="2">
    <source>
        <dbReference type="ARBA" id="ARBA00022857"/>
    </source>
</evidence>
<dbReference type="RefSeq" id="XP_009177015.1">
    <property type="nucleotide sequence ID" value="XM_009178751.1"/>
</dbReference>
<protein>
    <recommendedName>
        <fullName evidence="4">NADP-dependent oxidoreductase domain-containing protein</fullName>
    </recommendedName>
</protein>
<dbReference type="PANTHER" id="PTHR43827:SF3">
    <property type="entry name" value="NADP-DEPENDENT OXIDOREDUCTASE DOMAIN-CONTAINING PROTEIN"/>
    <property type="match status" value="1"/>
</dbReference>
<dbReference type="PANTHER" id="PTHR43827">
    <property type="entry name" value="2,5-DIKETO-D-GLUCONIC ACID REDUCTASE"/>
    <property type="match status" value="1"/>
</dbReference>
<sequence length="50" mass="5809">CSIAERHNKTPAQVLLRYLLQRNLIVIPKSVTPKRILENSKIFDFTLSKD</sequence>
<evidence type="ECO:0000256" key="3">
    <source>
        <dbReference type="ARBA" id="ARBA00023002"/>
    </source>
</evidence>
<accession>A0A074Z7P1</accession>
<dbReference type="GO" id="GO:0016616">
    <property type="term" value="F:oxidoreductase activity, acting on the CH-OH group of donors, NAD or NADP as acceptor"/>
    <property type="evidence" value="ECO:0007669"/>
    <property type="project" value="UniProtKB-ARBA"/>
</dbReference>
<dbReference type="CTD" id="20326093"/>
<reference evidence="5 6" key="1">
    <citation type="submission" date="2013-11" db="EMBL/GenBank/DDBJ databases">
        <title>Opisthorchis viverrini - life in the bile duct.</title>
        <authorList>
            <person name="Young N.D."/>
            <person name="Nagarajan N."/>
            <person name="Lin S.J."/>
            <person name="Korhonen P.K."/>
            <person name="Jex A.R."/>
            <person name="Hall R.S."/>
            <person name="Safavi-Hemami H."/>
            <person name="Kaewkong W."/>
            <person name="Bertrand D."/>
            <person name="Gao S."/>
            <person name="Seet Q."/>
            <person name="Wongkham S."/>
            <person name="Teh B.T."/>
            <person name="Wongkham C."/>
            <person name="Intapan P.M."/>
            <person name="Maleewong W."/>
            <person name="Yang X."/>
            <person name="Hu M."/>
            <person name="Wang Z."/>
            <person name="Hofmann A."/>
            <person name="Sternberg P.W."/>
            <person name="Tan P."/>
            <person name="Wang J."/>
            <person name="Gasser R.B."/>
        </authorList>
    </citation>
    <scope>NUCLEOTIDE SEQUENCE [LARGE SCALE GENOMIC DNA]</scope>
</reference>
<name>A0A074Z7P1_OPIVI</name>
<dbReference type="GeneID" id="20326093"/>
<comment type="similarity">
    <text evidence="1">Belongs to the aldo/keto reductase family.</text>
</comment>
<evidence type="ECO:0000313" key="5">
    <source>
        <dbReference type="EMBL" id="KER19235.1"/>
    </source>
</evidence>
<dbReference type="PROSITE" id="PS00063">
    <property type="entry name" value="ALDOKETO_REDUCTASE_3"/>
    <property type="match status" value="1"/>
</dbReference>
<evidence type="ECO:0000259" key="4">
    <source>
        <dbReference type="Pfam" id="PF00248"/>
    </source>
</evidence>
<dbReference type="STRING" id="6198.A0A074Z7P1"/>
<dbReference type="InterPro" id="IPR020471">
    <property type="entry name" value="AKR"/>
</dbReference>
<feature type="non-terminal residue" evidence="5">
    <location>
        <position position="50"/>
    </location>
</feature>
<dbReference type="InterPro" id="IPR018170">
    <property type="entry name" value="Aldo/ket_reductase_CS"/>
</dbReference>
<dbReference type="SUPFAM" id="SSF51430">
    <property type="entry name" value="NAD(P)-linked oxidoreductase"/>
    <property type="match status" value="1"/>
</dbReference>